<evidence type="ECO:0000256" key="1">
    <source>
        <dbReference type="SAM" id="Phobius"/>
    </source>
</evidence>
<dbReference type="Proteomes" id="UP000309133">
    <property type="component" value="Unassembled WGS sequence"/>
</dbReference>
<organism evidence="2 3">
    <name type="scientific">Naasia lichenicola</name>
    <dbReference type="NCBI Taxonomy" id="2565933"/>
    <lineage>
        <taxon>Bacteria</taxon>
        <taxon>Bacillati</taxon>
        <taxon>Actinomycetota</taxon>
        <taxon>Actinomycetes</taxon>
        <taxon>Micrococcales</taxon>
        <taxon>Microbacteriaceae</taxon>
        <taxon>Naasia</taxon>
    </lineage>
</organism>
<comment type="caution">
    <text evidence="2">The sequence shown here is derived from an EMBL/GenBank/DDBJ whole genome shotgun (WGS) entry which is preliminary data.</text>
</comment>
<keyword evidence="1" id="KW-0472">Membrane</keyword>
<dbReference type="AlphaFoldDB" id="A0A4S4FT49"/>
<feature type="transmembrane region" description="Helical" evidence="1">
    <location>
        <begin position="39"/>
        <end position="57"/>
    </location>
</feature>
<proteinExistence type="predicted"/>
<dbReference type="RefSeq" id="WP_136425706.1">
    <property type="nucleotide sequence ID" value="NZ_SSSM01000001.1"/>
</dbReference>
<sequence length="69" mass="7666">MIPGSDLRAERRRLVVYLLLVSVVAAVFVAIGIATGKPALVAAAITAWLFAVGRTLLDQHRERVRRRRE</sequence>
<evidence type="ECO:0000313" key="3">
    <source>
        <dbReference type="Proteomes" id="UP000309133"/>
    </source>
</evidence>
<accession>A0A4S4FT49</accession>
<feature type="transmembrane region" description="Helical" evidence="1">
    <location>
        <begin position="14"/>
        <end position="33"/>
    </location>
</feature>
<evidence type="ECO:0000313" key="2">
    <source>
        <dbReference type="EMBL" id="THG32925.1"/>
    </source>
</evidence>
<keyword evidence="1" id="KW-1133">Transmembrane helix</keyword>
<keyword evidence="1" id="KW-0812">Transmembrane</keyword>
<reference evidence="2 3" key="1">
    <citation type="submission" date="2019-04" db="EMBL/GenBank/DDBJ databases">
        <authorList>
            <person name="Jiang L."/>
        </authorList>
    </citation>
    <scope>NUCLEOTIDE SEQUENCE [LARGE SCALE GENOMIC DNA]</scope>
    <source>
        <strain evidence="2 3">YIM 131853</strain>
    </source>
</reference>
<dbReference type="EMBL" id="SSSM01000001">
    <property type="protein sequence ID" value="THG32925.1"/>
    <property type="molecule type" value="Genomic_DNA"/>
</dbReference>
<name>A0A4S4FT49_9MICO</name>
<keyword evidence="3" id="KW-1185">Reference proteome</keyword>
<protein>
    <submittedName>
        <fullName evidence="2">Uncharacterized protein</fullName>
    </submittedName>
</protein>
<gene>
    <name evidence="2" type="ORF">E6C64_00690</name>
</gene>